<dbReference type="AlphaFoldDB" id="A0A8J5D3N2"/>
<sequence>MASSRRTLGVWRRRVAVAVMAMVFMVLGYTGVAVMRSPYYLPYSEGVAGAAGGAAPARRGSDTQGEAALVAEEARATTSLHEDRHAAPLVVLVLSSMPRGGSTLLVELLSTIQESVVLFEPLWFIEKIKCFEDEACLTTYLADVFSCSFKEDFETWLKGKGLFFHYFNEQARHCLAEKNEAKATCLKDMNLRALCAAAPVVLVKVIRARLALLHNMLEDTLINLKVIHLTRDPRGSLNSIVRFGWNSDPQSRCGDLEDDLKTFEKVRQVFPSRVMQVRYEQLCLAPEATTRDIFSFLYANATLPGPVSGFLAQHMLSGVKKKGNMSTFKNSTQEFQAWRLKISENQLKVIEKEPTCQWSIKHMGHALFGSLAAANNLSLPLIINT</sequence>
<dbReference type="Proteomes" id="UP000770661">
    <property type="component" value="Unassembled WGS sequence"/>
</dbReference>
<dbReference type="InterPro" id="IPR027417">
    <property type="entry name" value="P-loop_NTPase"/>
</dbReference>
<evidence type="ECO:0000313" key="2">
    <source>
        <dbReference type="EMBL" id="KAG0728297.1"/>
    </source>
</evidence>
<dbReference type="EMBL" id="JACEEZ010002339">
    <property type="protein sequence ID" value="KAG0728297.1"/>
    <property type="molecule type" value="Genomic_DNA"/>
</dbReference>
<evidence type="ECO:0000313" key="3">
    <source>
        <dbReference type="Proteomes" id="UP000770661"/>
    </source>
</evidence>
<organism evidence="2 3">
    <name type="scientific">Chionoecetes opilio</name>
    <name type="common">Atlantic snow crab</name>
    <name type="synonym">Cancer opilio</name>
    <dbReference type="NCBI Taxonomy" id="41210"/>
    <lineage>
        <taxon>Eukaryota</taxon>
        <taxon>Metazoa</taxon>
        <taxon>Ecdysozoa</taxon>
        <taxon>Arthropoda</taxon>
        <taxon>Crustacea</taxon>
        <taxon>Multicrustacea</taxon>
        <taxon>Malacostraca</taxon>
        <taxon>Eumalacostraca</taxon>
        <taxon>Eucarida</taxon>
        <taxon>Decapoda</taxon>
        <taxon>Pleocyemata</taxon>
        <taxon>Brachyura</taxon>
        <taxon>Eubrachyura</taxon>
        <taxon>Majoidea</taxon>
        <taxon>Majidae</taxon>
        <taxon>Chionoecetes</taxon>
    </lineage>
</organism>
<dbReference type="Gene3D" id="3.40.50.300">
    <property type="entry name" value="P-loop containing nucleotide triphosphate hydrolases"/>
    <property type="match status" value="1"/>
</dbReference>
<dbReference type="PANTHER" id="PTHR10704">
    <property type="entry name" value="CARBOHYDRATE SULFOTRANSFERASE"/>
    <property type="match status" value="1"/>
</dbReference>
<proteinExistence type="predicted"/>
<dbReference type="GO" id="GO:0006790">
    <property type="term" value="P:sulfur compound metabolic process"/>
    <property type="evidence" value="ECO:0007669"/>
    <property type="project" value="TreeGrafter"/>
</dbReference>
<comment type="caution">
    <text evidence="2">The sequence shown here is derived from an EMBL/GenBank/DDBJ whole genome shotgun (WGS) entry which is preliminary data.</text>
</comment>
<dbReference type="GO" id="GO:0001517">
    <property type="term" value="F:N-acetylglucosamine 6-O-sulfotransferase activity"/>
    <property type="evidence" value="ECO:0007669"/>
    <property type="project" value="TreeGrafter"/>
</dbReference>
<dbReference type="GO" id="GO:0006044">
    <property type="term" value="P:N-acetylglucosamine metabolic process"/>
    <property type="evidence" value="ECO:0007669"/>
    <property type="project" value="TreeGrafter"/>
</dbReference>
<protein>
    <submittedName>
        <fullName evidence="2">Carbohydrate sulfotransferase 3</fullName>
    </submittedName>
</protein>
<dbReference type="InterPro" id="IPR051135">
    <property type="entry name" value="Gal/GlcNAc/GalNAc_ST"/>
</dbReference>
<keyword evidence="1" id="KW-0812">Transmembrane</keyword>
<dbReference type="SUPFAM" id="SSF52540">
    <property type="entry name" value="P-loop containing nucleoside triphosphate hydrolases"/>
    <property type="match status" value="1"/>
</dbReference>
<keyword evidence="1" id="KW-1133">Transmembrane helix</keyword>
<feature type="transmembrane region" description="Helical" evidence="1">
    <location>
        <begin position="15"/>
        <end position="35"/>
    </location>
</feature>
<keyword evidence="1" id="KW-0472">Membrane</keyword>
<evidence type="ECO:0000256" key="1">
    <source>
        <dbReference type="SAM" id="Phobius"/>
    </source>
</evidence>
<name>A0A8J5D3N2_CHIOP</name>
<reference evidence="2" key="1">
    <citation type="submission" date="2020-07" db="EMBL/GenBank/DDBJ databases">
        <title>The High-quality genome of the commercially important snow crab, Chionoecetes opilio.</title>
        <authorList>
            <person name="Jeong J.-H."/>
            <person name="Ryu S."/>
        </authorList>
    </citation>
    <scope>NUCLEOTIDE SEQUENCE</scope>
    <source>
        <strain evidence="2">MADBK_172401_WGS</strain>
        <tissue evidence="2">Digestive gland</tissue>
    </source>
</reference>
<keyword evidence="3" id="KW-1185">Reference proteome</keyword>
<accession>A0A8J5D3N2</accession>
<dbReference type="PANTHER" id="PTHR10704:SF44">
    <property type="entry name" value="LD35051P-RELATED"/>
    <property type="match status" value="1"/>
</dbReference>
<dbReference type="OrthoDB" id="5987729at2759"/>
<dbReference type="Pfam" id="PF13469">
    <property type="entry name" value="Sulfotransfer_3"/>
    <property type="match status" value="1"/>
</dbReference>
<gene>
    <name evidence="2" type="primary">CHST3</name>
    <name evidence="2" type="ORF">GWK47_032764</name>
</gene>